<dbReference type="SUPFAM" id="SSF54593">
    <property type="entry name" value="Glyoxalase/Bleomycin resistance protein/Dihydroxybiphenyl dioxygenase"/>
    <property type="match status" value="1"/>
</dbReference>
<accession>A0ABS5L6V5</accession>
<dbReference type="PANTHER" id="PTHR35908">
    <property type="entry name" value="HYPOTHETICAL FUSION PROTEIN"/>
    <property type="match status" value="1"/>
</dbReference>
<organism evidence="2 3">
    <name type="scientific">Catenulispora pinistramenti</name>
    <dbReference type="NCBI Taxonomy" id="2705254"/>
    <lineage>
        <taxon>Bacteria</taxon>
        <taxon>Bacillati</taxon>
        <taxon>Actinomycetota</taxon>
        <taxon>Actinomycetes</taxon>
        <taxon>Catenulisporales</taxon>
        <taxon>Catenulisporaceae</taxon>
        <taxon>Catenulispora</taxon>
    </lineage>
</organism>
<feature type="domain" description="VOC" evidence="1">
    <location>
        <begin position="6"/>
        <end position="120"/>
    </location>
</feature>
<dbReference type="InterPro" id="IPR041581">
    <property type="entry name" value="Glyoxalase_6"/>
</dbReference>
<sequence>MTPIARLAGVSLDTDDPRGLASFYQRLLGLEVFLDSDDVVALKGAGFLLTAQRVRGHVPPDWPSGPTPKQMHLDIAVADLEGAESLALSLGATRAAYQPLPDEWRVLIDPAGHPFCLTTQAPMDLG</sequence>
<dbReference type="EMBL" id="JAAFYZ010000303">
    <property type="protein sequence ID" value="MBS2553960.1"/>
    <property type="molecule type" value="Genomic_DNA"/>
</dbReference>
<dbReference type="Pfam" id="PF18029">
    <property type="entry name" value="Glyoxalase_6"/>
    <property type="match status" value="1"/>
</dbReference>
<dbReference type="InterPro" id="IPR037523">
    <property type="entry name" value="VOC_core"/>
</dbReference>
<dbReference type="Gene3D" id="3.10.180.10">
    <property type="entry name" value="2,3-Dihydroxybiphenyl 1,2-Dioxygenase, domain 1"/>
    <property type="match status" value="1"/>
</dbReference>
<comment type="caution">
    <text evidence="2">The sequence shown here is derived from an EMBL/GenBank/DDBJ whole genome shotgun (WGS) entry which is preliminary data.</text>
</comment>
<gene>
    <name evidence="2" type="ORF">KGQ19_44615</name>
</gene>
<dbReference type="RefSeq" id="WP_212021011.1">
    <property type="nucleotide sequence ID" value="NZ_JAAFYZ010000303.1"/>
</dbReference>
<dbReference type="PROSITE" id="PS51819">
    <property type="entry name" value="VOC"/>
    <property type="match status" value="1"/>
</dbReference>
<dbReference type="InterPro" id="IPR029068">
    <property type="entry name" value="Glyas_Bleomycin-R_OHBP_Dase"/>
</dbReference>
<dbReference type="CDD" id="cd06587">
    <property type="entry name" value="VOC"/>
    <property type="match status" value="1"/>
</dbReference>
<keyword evidence="3" id="KW-1185">Reference proteome</keyword>
<name>A0ABS5L6V5_9ACTN</name>
<dbReference type="PANTHER" id="PTHR35908:SF1">
    <property type="entry name" value="CONSERVED PROTEIN"/>
    <property type="match status" value="1"/>
</dbReference>
<evidence type="ECO:0000313" key="2">
    <source>
        <dbReference type="EMBL" id="MBS2553960.1"/>
    </source>
</evidence>
<reference evidence="2 3" key="1">
    <citation type="submission" date="2020-02" db="EMBL/GenBank/DDBJ databases">
        <title>Acidophilic actinobacteria isolated from forest soil.</title>
        <authorList>
            <person name="Golinska P."/>
        </authorList>
    </citation>
    <scope>NUCLEOTIDE SEQUENCE [LARGE SCALE GENOMIC DNA]</scope>
    <source>
        <strain evidence="2 3">NL8</strain>
    </source>
</reference>
<protein>
    <submittedName>
        <fullName evidence="2">VOC family protein</fullName>
    </submittedName>
</protein>
<evidence type="ECO:0000259" key="1">
    <source>
        <dbReference type="PROSITE" id="PS51819"/>
    </source>
</evidence>
<proteinExistence type="predicted"/>
<evidence type="ECO:0000313" key="3">
    <source>
        <dbReference type="Proteomes" id="UP000730482"/>
    </source>
</evidence>
<dbReference type="Proteomes" id="UP000730482">
    <property type="component" value="Unassembled WGS sequence"/>
</dbReference>